<comment type="caution">
    <text evidence="8">The sequence shown here is derived from an EMBL/GenBank/DDBJ whole genome shotgun (WGS) entry which is preliminary data.</text>
</comment>
<dbReference type="AlphaFoldDB" id="A0A9W8I1N4"/>
<evidence type="ECO:0000256" key="3">
    <source>
        <dbReference type="ARBA" id="ARBA00022853"/>
    </source>
</evidence>
<proteinExistence type="inferred from homology"/>
<keyword evidence="9" id="KW-1185">Reference proteome</keyword>
<dbReference type="OrthoDB" id="5595141at2759"/>
<accession>A0A9W8I1N4</accession>
<keyword evidence="3" id="KW-0156">Chromatin regulator</keyword>
<keyword evidence="5" id="KW-0804">Transcription</keyword>
<feature type="compositionally biased region" description="Basic and acidic residues" evidence="7">
    <location>
        <begin position="123"/>
        <end position="140"/>
    </location>
</feature>
<dbReference type="GO" id="GO:0005634">
    <property type="term" value="C:nucleus"/>
    <property type="evidence" value="ECO:0007669"/>
    <property type="project" value="UniProtKB-SubCell"/>
</dbReference>
<feature type="compositionally biased region" description="Polar residues" evidence="7">
    <location>
        <begin position="219"/>
        <end position="230"/>
    </location>
</feature>
<feature type="compositionally biased region" description="Basic and acidic residues" evidence="7">
    <location>
        <begin position="100"/>
        <end position="113"/>
    </location>
</feature>
<evidence type="ECO:0000256" key="4">
    <source>
        <dbReference type="ARBA" id="ARBA00023015"/>
    </source>
</evidence>
<gene>
    <name evidence="8" type="ORF">IWW36_005472</name>
</gene>
<dbReference type="PANTHER" id="PTHR13581:SF5">
    <property type="entry name" value="MRG_MORF4L-BINDING PROTEIN"/>
    <property type="match status" value="1"/>
</dbReference>
<dbReference type="GO" id="GO:0006357">
    <property type="term" value="P:regulation of transcription by RNA polymerase II"/>
    <property type="evidence" value="ECO:0007669"/>
    <property type="project" value="TreeGrafter"/>
</dbReference>
<dbReference type="Pfam" id="PF07904">
    <property type="entry name" value="Eaf7"/>
    <property type="match status" value="1"/>
</dbReference>
<dbReference type="EMBL" id="JANBUW010001326">
    <property type="protein sequence ID" value="KAJ2843682.1"/>
    <property type="molecule type" value="Genomic_DNA"/>
</dbReference>
<feature type="region of interest" description="Disordered" evidence="7">
    <location>
        <begin position="76"/>
        <end position="163"/>
    </location>
</feature>
<evidence type="ECO:0000313" key="8">
    <source>
        <dbReference type="EMBL" id="KAJ2843682.1"/>
    </source>
</evidence>
<evidence type="ECO:0000256" key="7">
    <source>
        <dbReference type="SAM" id="MobiDB-lite"/>
    </source>
</evidence>
<evidence type="ECO:0000256" key="1">
    <source>
        <dbReference type="ARBA" id="ARBA00004123"/>
    </source>
</evidence>
<organism evidence="8 9">
    <name type="scientific">Coemansia brasiliensis</name>
    <dbReference type="NCBI Taxonomy" id="2650707"/>
    <lineage>
        <taxon>Eukaryota</taxon>
        <taxon>Fungi</taxon>
        <taxon>Fungi incertae sedis</taxon>
        <taxon>Zoopagomycota</taxon>
        <taxon>Kickxellomycotina</taxon>
        <taxon>Kickxellomycetes</taxon>
        <taxon>Kickxellales</taxon>
        <taxon>Kickxellaceae</taxon>
        <taxon>Coemansia</taxon>
    </lineage>
</organism>
<reference evidence="8" key="1">
    <citation type="submission" date="2022-07" db="EMBL/GenBank/DDBJ databases">
        <title>Phylogenomic reconstructions and comparative analyses of Kickxellomycotina fungi.</title>
        <authorList>
            <person name="Reynolds N.K."/>
            <person name="Stajich J.E."/>
            <person name="Barry K."/>
            <person name="Grigoriev I.V."/>
            <person name="Crous P."/>
            <person name="Smith M.E."/>
        </authorList>
    </citation>
    <scope>NUCLEOTIDE SEQUENCE</scope>
    <source>
        <strain evidence="8">NRRL 1566</strain>
    </source>
</reference>
<dbReference type="InterPro" id="IPR012423">
    <property type="entry name" value="Eaf7/MRGBP"/>
</dbReference>
<sequence>MATMITGWTPEAELALYLSMVGLRPVGIHRHFRILNIYTRLQHRLGKTADISLTDMKSHIDSLFNMPLLDEIEDDYEEDEDVERNSAETGEAETQPAAITHEDPNLKSDHESAEDNSSSENNDSDKESIKEGKRTSRSEARSSLSEVIPPTSFGASFDSSDPQFWRKKNEFSLPWSEFGTLMVEKAGIGVNEDDASDVPKVNSPESSSKANPEHESESSDGQASSVARRR</sequence>
<name>A0A9W8I1N4_9FUNG</name>
<keyword evidence="4" id="KW-0805">Transcription regulation</keyword>
<evidence type="ECO:0000256" key="6">
    <source>
        <dbReference type="ARBA" id="ARBA00023242"/>
    </source>
</evidence>
<comment type="subcellular location">
    <subcellularLocation>
        <location evidence="1">Nucleus</location>
    </subcellularLocation>
</comment>
<protein>
    <submittedName>
        <fullName evidence="8">Uncharacterized protein</fullName>
    </submittedName>
</protein>
<evidence type="ECO:0000256" key="2">
    <source>
        <dbReference type="ARBA" id="ARBA00007117"/>
    </source>
</evidence>
<evidence type="ECO:0000313" key="9">
    <source>
        <dbReference type="Proteomes" id="UP001139887"/>
    </source>
</evidence>
<dbReference type="GO" id="GO:0035267">
    <property type="term" value="C:NuA4 histone acetyltransferase complex"/>
    <property type="evidence" value="ECO:0007669"/>
    <property type="project" value="TreeGrafter"/>
</dbReference>
<evidence type="ECO:0000256" key="5">
    <source>
        <dbReference type="ARBA" id="ARBA00023163"/>
    </source>
</evidence>
<feature type="compositionally biased region" description="Polar residues" evidence="7">
    <location>
        <begin position="153"/>
        <end position="162"/>
    </location>
</feature>
<feature type="non-terminal residue" evidence="8">
    <location>
        <position position="230"/>
    </location>
</feature>
<comment type="similarity">
    <text evidence="2">Belongs to the EAF7 family.</text>
</comment>
<dbReference type="PANTHER" id="PTHR13581">
    <property type="entry name" value="MRG-BINDING PROTEIN"/>
    <property type="match status" value="1"/>
</dbReference>
<dbReference type="GO" id="GO:0006325">
    <property type="term" value="P:chromatin organization"/>
    <property type="evidence" value="ECO:0007669"/>
    <property type="project" value="UniProtKB-KW"/>
</dbReference>
<dbReference type="Proteomes" id="UP001139887">
    <property type="component" value="Unassembled WGS sequence"/>
</dbReference>
<keyword evidence="6" id="KW-0539">Nucleus</keyword>
<feature type="region of interest" description="Disordered" evidence="7">
    <location>
        <begin position="189"/>
        <end position="230"/>
    </location>
</feature>